<proteinExistence type="predicted"/>
<dbReference type="PANTHER" id="PTHR30441:SF4">
    <property type="entry name" value="PROTEIN ASMA"/>
    <property type="match status" value="1"/>
</dbReference>
<gene>
    <name evidence="5" type="ORF">DK847_15090</name>
</gene>
<keyword evidence="3" id="KW-1133">Transmembrane helix</keyword>
<name>A0A2W2AKD3_9HYPH</name>
<feature type="region of interest" description="Disordered" evidence="2">
    <location>
        <begin position="1216"/>
        <end position="1270"/>
    </location>
</feature>
<evidence type="ECO:0000256" key="3">
    <source>
        <dbReference type="SAM" id="Phobius"/>
    </source>
</evidence>
<dbReference type="InterPro" id="IPR007844">
    <property type="entry name" value="AsmA"/>
</dbReference>
<evidence type="ECO:0000259" key="4">
    <source>
        <dbReference type="Pfam" id="PF05170"/>
    </source>
</evidence>
<organism evidence="5 6">
    <name type="scientific">Aestuariivirga litoralis</name>
    <dbReference type="NCBI Taxonomy" id="2650924"/>
    <lineage>
        <taxon>Bacteria</taxon>
        <taxon>Pseudomonadati</taxon>
        <taxon>Pseudomonadota</taxon>
        <taxon>Alphaproteobacteria</taxon>
        <taxon>Hyphomicrobiales</taxon>
        <taxon>Aestuariivirgaceae</taxon>
        <taxon>Aestuariivirga</taxon>
    </lineage>
</organism>
<evidence type="ECO:0000256" key="1">
    <source>
        <dbReference type="SAM" id="Coils"/>
    </source>
</evidence>
<keyword evidence="3" id="KW-0812">Transmembrane</keyword>
<dbReference type="GO" id="GO:0005886">
    <property type="term" value="C:plasma membrane"/>
    <property type="evidence" value="ECO:0007669"/>
    <property type="project" value="TreeGrafter"/>
</dbReference>
<keyword evidence="3" id="KW-0472">Membrane</keyword>
<reference evidence="6" key="1">
    <citation type="submission" date="2018-06" db="EMBL/GenBank/DDBJ databases">
        <title>Aestuariibacter litoralis strain KCTC 52945T.</title>
        <authorList>
            <person name="Li X."/>
            <person name="Salam N."/>
            <person name="Li J.-L."/>
            <person name="Chen Y.-M."/>
            <person name="Yang Z.-W."/>
            <person name="Zhang L.-Y."/>
            <person name="Han M.-X."/>
            <person name="Xiao M."/>
            <person name="Li W.-J."/>
        </authorList>
    </citation>
    <scope>NUCLEOTIDE SEQUENCE [LARGE SCALE GENOMIC DNA]</scope>
    <source>
        <strain evidence="6">KCTC 52945</strain>
    </source>
</reference>
<evidence type="ECO:0000313" key="6">
    <source>
        <dbReference type="Proteomes" id="UP000248795"/>
    </source>
</evidence>
<dbReference type="GO" id="GO:0090313">
    <property type="term" value="P:regulation of protein targeting to membrane"/>
    <property type="evidence" value="ECO:0007669"/>
    <property type="project" value="TreeGrafter"/>
</dbReference>
<protein>
    <recommendedName>
        <fullName evidence="4">AsmA domain-containing protein</fullName>
    </recommendedName>
</protein>
<keyword evidence="1" id="KW-0175">Coiled coil</keyword>
<sequence length="1270" mass="132167">MPPARRQRSGRTVWKSPVLYLGILLVIAVVGLLAAPFIVDWNAYRADLEAYGRKLTGRAVSIDGAVSARLFPWPRLTVEDVRVASPEGMDVRDFATASRLTVHMTLQGLLQGGIDVESIDIQDPQVNFERLETGEGNWVLQPSADLVNSDILSRVRLDKITLAGGTLTFRDRRRGETVSLDDISADVASPGVAGPWRLRARAVYDDRPVTIAFNTAAFVKGQPFLFGVKFQAADNSGKVYSFDGAYRDGFAQGDVQVAPAQRDDGKGDAEGQLRPLIFTAKARGNFDQVDFTDIQVAHDDPGDATAIATGSASLRLGRHIDARADLSASILDLDELAGAKSRDVLREAGSLAVIDSLLALLPKDMSLDGRASVTSLRSGGQTFDNVALAVTADRQRLRIERFASGLPGRSEMLFKGSYFSAPGGGELAGDLGLEANDLREFVLWLWPGARDSLGPLWTGSRGRLKLQTGLSLTPQGLRLTGSAFELDGEAGTGALAVTAAGRGAVDLDLESRRFDLDAYAPQGIPAVQAAAEQGAGGVLGVVLPRPDAPDLRLKVRTGELLMNGVSAQDVALDLQSGANGMDLRALNIGAVGGASVTASGLILDNGRGADGSVSLDVKADDPGQLIRLMGLAGGDGLPPWARNLGATALRADLAVKPGEGGSLTTLKAGGTAGQLTVSATASVAADNRLTGTARIGAPTSSRILGLFGLSPAGQDAMPGSLAIDLEGSLAAGFATTATLQAYGGRLDYQGTVNPLQDGYGLGGKLSLRATDAAPLLAATGMPLSGAAGGVLVGDAQLAWGDGKWSLSGLAGRLGTAAFSGDASLTSAMVLDARLQTGTLRLADLLASSFLDWSGPLTGLETGFATALPFGLTGQLWLTPATLEVHRAFTAQSASVGIAAKPGEIHFAMLGKDAEGRDAQLDLTSSGTGESRQLSGKLRLPVNLAQQLALASGAPVASGKGEVALSFTSEGRSPVAALAAAQGQGSFTLDGVRLTGVAPAAFTAALAAAKDASGIGAAFAAMREGPGLEFGAVSGPITLAGGEMSFAPLTHTDGDADVTVTTVADLAQGEIDVDVGLALKARPGLPPMSIAYAGPPMALVRSENNSEIATSLGVTIMQEGINELERLQQEQARLAKLEEQQRAEDEARLQAYYAQRDELLLRRRELKVQAEMQVMEADRLRRQIEAEHAANAEINKQEIRQRLREVRTWRRLAEAAAAKPTFGQSGEATPQPAPARPAPARKPQKIGPVILAKPPGAPVIVSPPPDRSFSQ</sequence>
<dbReference type="PANTHER" id="PTHR30441">
    <property type="entry name" value="DUF748 DOMAIN-CONTAINING PROTEIN"/>
    <property type="match status" value="1"/>
</dbReference>
<feature type="domain" description="AsmA" evidence="4">
    <location>
        <begin position="19"/>
        <end position="187"/>
    </location>
</feature>
<comment type="caution">
    <text evidence="5">The sequence shown here is derived from an EMBL/GenBank/DDBJ whole genome shotgun (WGS) entry which is preliminary data.</text>
</comment>
<dbReference type="EMBL" id="QKVK01000007">
    <property type="protein sequence ID" value="PZF75975.1"/>
    <property type="molecule type" value="Genomic_DNA"/>
</dbReference>
<dbReference type="Proteomes" id="UP000248795">
    <property type="component" value="Unassembled WGS sequence"/>
</dbReference>
<feature type="compositionally biased region" description="Pro residues" evidence="2">
    <location>
        <begin position="1254"/>
        <end position="1270"/>
    </location>
</feature>
<feature type="coiled-coil region" evidence="1">
    <location>
        <begin position="1116"/>
        <end position="1196"/>
    </location>
</feature>
<evidence type="ECO:0000313" key="5">
    <source>
        <dbReference type="EMBL" id="PZF75975.1"/>
    </source>
</evidence>
<dbReference type="AlphaFoldDB" id="A0A2W2AKD3"/>
<dbReference type="Pfam" id="PF05170">
    <property type="entry name" value="AsmA"/>
    <property type="match status" value="1"/>
</dbReference>
<accession>A0A2W2AKD3</accession>
<keyword evidence="6" id="KW-1185">Reference proteome</keyword>
<feature type="transmembrane region" description="Helical" evidence="3">
    <location>
        <begin position="18"/>
        <end position="39"/>
    </location>
</feature>
<dbReference type="InterPro" id="IPR052894">
    <property type="entry name" value="AsmA-related"/>
</dbReference>
<evidence type="ECO:0000256" key="2">
    <source>
        <dbReference type="SAM" id="MobiDB-lite"/>
    </source>
</evidence>